<dbReference type="GO" id="GO:0009055">
    <property type="term" value="F:electron transfer activity"/>
    <property type="evidence" value="ECO:0007669"/>
    <property type="project" value="InterPro"/>
</dbReference>
<dbReference type="Gene3D" id="3.90.182.10">
    <property type="entry name" value="Toxin - Anthrax Protective Antigen,domain 1"/>
    <property type="match status" value="1"/>
</dbReference>
<dbReference type="Pfam" id="PF07691">
    <property type="entry name" value="PA14"/>
    <property type="match status" value="1"/>
</dbReference>
<keyword evidence="8" id="KW-1185">Reference proteome</keyword>
<proteinExistence type="predicted"/>
<dbReference type="InterPro" id="IPR011658">
    <property type="entry name" value="PA14_dom"/>
</dbReference>
<dbReference type="InterPro" id="IPR013042">
    <property type="entry name" value="DUF1592"/>
</dbReference>
<dbReference type="Proteomes" id="UP000317243">
    <property type="component" value="Unassembled WGS sequence"/>
</dbReference>
<dbReference type="GO" id="GO:0020037">
    <property type="term" value="F:heme binding"/>
    <property type="evidence" value="ECO:0007669"/>
    <property type="project" value="InterPro"/>
</dbReference>
<dbReference type="Pfam" id="PF07637">
    <property type="entry name" value="PSD5"/>
    <property type="match status" value="1"/>
</dbReference>
<dbReference type="AlphaFoldDB" id="A0A5C5WN22"/>
<feature type="domain" description="PA14" evidence="6">
    <location>
        <begin position="169"/>
        <end position="313"/>
    </location>
</feature>
<evidence type="ECO:0000313" key="7">
    <source>
        <dbReference type="EMBL" id="TWT52214.1"/>
    </source>
</evidence>
<feature type="domain" description="Cytochrome c" evidence="5">
    <location>
        <begin position="54"/>
        <end position="127"/>
    </location>
</feature>
<dbReference type="SMART" id="SM00758">
    <property type="entry name" value="PA14"/>
    <property type="match status" value="1"/>
</dbReference>
<evidence type="ECO:0000259" key="5">
    <source>
        <dbReference type="PROSITE" id="PS51007"/>
    </source>
</evidence>
<dbReference type="InterPro" id="IPR036909">
    <property type="entry name" value="Cyt_c-like_dom_sf"/>
</dbReference>
<accession>A0A5C5WN22</accession>
<dbReference type="EMBL" id="SIHI01000007">
    <property type="protein sequence ID" value="TWT52214.1"/>
    <property type="molecule type" value="Genomic_DNA"/>
</dbReference>
<dbReference type="OrthoDB" id="175242at2"/>
<keyword evidence="3 4" id="KW-0408">Iron</keyword>
<dbReference type="Pfam" id="PF07631">
    <property type="entry name" value="PSD4"/>
    <property type="match status" value="1"/>
</dbReference>
<dbReference type="InterPro" id="IPR009056">
    <property type="entry name" value="Cyt_c-like_dom"/>
</dbReference>
<dbReference type="Pfam" id="PF07627">
    <property type="entry name" value="PSCyt3"/>
    <property type="match status" value="1"/>
</dbReference>
<evidence type="ECO:0000256" key="3">
    <source>
        <dbReference type="ARBA" id="ARBA00023004"/>
    </source>
</evidence>
<dbReference type="InterPro" id="IPR013039">
    <property type="entry name" value="DUF1588"/>
</dbReference>
<reference evidence="7 8" key="1">
    <citation type="submission" date="2019-02" db="EMBL/GenBank/DDBJ databases">
        <title>Deep-cultivation of Planctomycetes and their phenomic and genomic characterization uncovers novel biology.</title>
        <authorList>
            <person name="Wiegand S."/>
            <person name="Jogler M."/>
            <person name="Boedeker C."/>
            <person name="Pinto D."/>
            <person name="Vollmers J."/>
            <person name="Rivas-Marin E."/>
            <person name="Kohn T."/>
            <person name="Peeters S.H."/>
            <person name="Heuer A."/>
            <person name="Rast P."/>
            <person name="Oberbeckmann S."/>
            <person name="Bunk B."/>
            <person name="Jeske O."/>
            <person name="Meyerdierks A."/>
            <person name="Storesund J.E."/>
            <person name="Kallscheuer N."/>
            <person name="Luecker S."/>
            <person name="Lage O.M."/>
            <person name="Pohl T."/>
            <person name="Merkel B.J."/>
            <person name="Hornburger P."/>
            <person name="Mueller R.-W."/>
            <person name="Bruemmer F."/>
            <person name="Labrenz M."/>
            <person name="Spormann A.M."/>
            <person name="Op Den Camp H."/>
            <person name="Overmann J."/>
            <person name="Amann R."/>
            <person name="Jetten M.S.M."/>
            <person name="Mascher T."/>
            <person name="Medema M.H."/>
            <person name="Devos D.P."/>
            <person name="Kaster A.-K."/>
            <person name="Ovreas L."/>
            <person name="Rohde M."/>
            <person name="Galperin M.Y."/>
            <person name="Jogler C."/>
        </authorList>
    </citation>
    <scope>NUCLEOTIDE SEQUENCE [LARGE SCALE GENOMIC DNA]</scope>
    <source>
        <strain evidence="7 8">KOR42</strain>
    </source>
</reference>
<organism evidence="7 8">
    <name type="scientific">Thalassoglobus neptunius</name>
    <dbReference type="NCBI Taxonomy" id="1938619"/>
    <lineage>
        <taxon>Bacteria</taxon>
        <taxon>Pseudomonadati</taxon>
        <taxon>Planctomycetota</taxon>
        <taxon>Planctomycetia</taxon>
        <taxon>Planctomycetales</taxon>
        <taxon>Planctomycetaceae</taxon>
        <taxon>Thalassoglobus</taxon>
    </lineage>
</organism>
<protein>
    <submittedName>
        <fullName evidence="7">PA14 domain protein</fullName>
    </submittedName>
</protein>
<comment type="caution">
    <text evidence="7">The sequence shown here is derived from an EMBL/GenBank/DDBJ whole genome shotgun (WGS) entry which is preliminary data.</text>
</comment>
<gene>
    <name evidence="7" type="ORF">KOR42_30820</name>
</gene>
<sequence>MQTLKRKTFWKILQSAIAPIILIGGSVSAPCLLASDDLSTPLPTEDLAQPAVEAANERGKFLYVHQCASCHGTNGEGVADKYDETLYGNRSLDELIKIIHETMPEEDPDSVVDEDARAVAEYLYNAFYTAEARAKNAPPRIELVRLTNSQYANTVTDLFRTFLGHTPIDDSRGLVGRYYKSRSPRDKDKVLTRTDPQVSFQFGEGSPAEGIENEEFAMRWEGSVIAEETGVYEFCVKTENGMRLWINGRDNALIDAYVASGGEVAEHRQTIHLLGGRAYSLDLECFKYKDKTASVELRWTPPGGVEEVIPERNLTPVRARESFVVTTQFPPDDGSFGYERGTSFSKSWDSATTEAAIEVADYVVRDLNRLAGTRSSDENRNEKITKFLNRFVELAFRRPLTPELVQRYITSQIDQSDDIETAVKRTVLLTLKSPRFLYLEIPDEQTDDYDVASRLSYGLWDSMPDETLLKAASQGKLRSREQIRKQAERMIADERAREKMRGFFHFLLPFDEADHLSKDLDTYPGFTDDLIADLKTSLEMFIADVVWSEKSDFRELLLSNEMYFTPRMAQFYEVELDPEGGEYQRIAFEPEQRAGVVTHPFLLAALAYHQSSSPIHRGVFVTRRILSRSLKPPPMAIEFMDGSFDPSLTMREKVTELTKSKTCMTCHSTINPLGFSLEHFDAVGRFRTTDKDRPVDATSDFVDADGTKVHLTGARDVAEYAVEDPLAQEGFVEQLFNHSIKQPVRAYGADSLDQLVTDFQNNQYNIQQLLIEINTLAAAHGVDDVEREKP</sequence>
<evidence type="ECO:0000313" key="8">
    <source>
        <dbReference type="Proteomes" id="UP000317243"/>
    </source>
</evidence>
<evidence type="ECO:0000259" key="6">
    <source>
        <dbReference type="PROSITE" id="PS51820"/>
    </source>
</evidence>
<dbReference type="InterPro" id="IPR013043">
    <property type="entry name" value="DUF1595"/>
</dbReference>
<dbReference type="InterPro" id="IPR037524">
    <property type="entry name" value="PA14/GLEYA"/>
</dbReference>
<evidence type="ECO:0000256" key="4">
    <source>
        <dbReference type="PROSITE-ProRule" id="PRU00433"/>
    </source>
</evidence>
<dbReference type="Pfam" id="PF13442">
    <property type="entry name" value="Cytochrome_CBB3"/>
    <property type="match status" value="1"/>
</dbReference>
<dbReference type="SUPFAM" id="SSF56988">
    <property type="entry name" value="Anthrax protective antigen"/>
    <property type="match status" value="1"/>
</dbReference>
<evidence type="ECO:0000256" key="1">
    <source>
        <dbReference type="ARBA" id="ARBA00022617"/>
    </source>
</evidence>
<dbReference type="RefSeq" id="WP_146510574.1">
    <property type="nucleotide sequence ID" value="NZ_SIHI01000007.1"/>
</dbReference>
<dbReference type="GO" id="GO:0046872">
    <property type="term" value="F:metal ion binding"/>
    <property type="evidence" value="ECO:0007669"/>
    <property type="project" value="UniProtKB-KW"/>
</dbReference>
<dbReference type="Gene3D" id="1.10.760.10">
    <property type="entry name" value="Cytochrome c-like domain"/>
    <property type="match status" value="1"/>
</dbReference>
<keyword evidence="2 4" id="KW-0479">Metal-binding</keyword>
<dbReference type="SUPFAM" id="SSF46626">
    <property type="entry name" value="Cytochrome c"/>
    <property type="match status" value="1"/>
</dbReference>
<name>A0A5C5WN22_9PLAN</name>
<evidence type="ECO:0000256" key="2">
    <source>
        <dbReference type="ARBA" id="ARBA00022723"/>
    </source>
</evidence>
<dbReference type="PROSITE" id="PS51820">
    <property type="entry name" value="PA14"/>
    <property type="match status" value="1"/>
</dbReference>
<keyword evidence="1 4" id="KW-0349">Heme</keyword>
<dbReference type="PROSITE" id="PS51007">
    <property type="entry name" value="CYTC"/>
    <property type="match status" value="1"/>
</dbReference>